<dbReference type="InterPro" id="IPR039874">
    <property type="entry name" value="WAPL"/>
</dbReference>
<feature type="compositionally biased region" description="Basic and acidic residues" evidence="18">
    <location>
        <begin position="495"/>
        <end position="506"/>
    </location>
</feature>
<dbReference type="InterPro" id="IPR012502">
    <property type="entry name" value="WAPL_dom"/>
</dbReference>
<dbReference type="GO" id="GO:0005737">
    <property type="term" value="C:cytoplasm"/>
    <property type="evidence" value="ECO:0007669"/>
    <property type="project" value="UniProtKB-SubCell"/>
</dbReference>
<dbReference type="Gene3D" id="1.25.10.10">
    <property type="entry name" value="Leucine-rich Repeat Variant"/>
    <property type="match status" value="1"/>
</dbReference>
<dbReference type="GO" id="GO:0005694">
    <property type="term" value="C:chromosome"/>
    <property type="evidence" value="ECO:0007669"/>
    <property type="project" value="UniProtKB-SubCell"/>
</dbReference>
<dbReference type="PANTHER" id="PTHR22100">
    <property type="entry name" value="WINGS APART-LIKE PROTEIN HOMOLOG"/>
    <property type="match status" value="1"/>
</dbReference>
<feature type="compositionally biased region" description="Basic and acidic residues" evidence="18">
    <location>
        <begin position="953"/>
        <end position="962"/>
    </location>
</feature>
<evidence type="ECO:0000256" key="11">
    <source>
        <dbReference type="ARBA" id="ARBA00023054"/>
    </source>
</evidence>
<dbReference type="PANTHER" id="PTHR22100:SF13">
    <property type="entry name" value="WINGS APART-LIKE PROTEIN HOMOLOG"/>
    <property type="match status" value="1"/>
</dbReference>
<dbReference type="InterPro" id="IPR011989">
    <property type="entry name" value="ARM-like"/>
</dbReference>
<evidence type="ECO:0000256" key="14">
    <source>
        <dbReference type="ARBA" id="ARBA00054706"/>
    </source>
</evidence>
<proteinExistence type="inferred from homology"/>
<dbReference type="SUPFAM" id="SSF48371">
    <property type="entry name" value="ARM repeat"/>
    <property type="match status" value="1"/>
</dbReference>
<evidence type="ECO:0000256" key="10">
    <source>
        <dbReference type="ARBA" id="ARBA00022990"/>
    </source>
</evidence>
<sequence>MTLVQKSESLREYETGVKMTSRFGKTYSRKGGNGSSKFDEVFSNKRTTLSTKWGETTFMAKLGQKRPNFKPDIQEIPKKPKVEEEDTGDPFGFDSDDESLPVSSKNLPQDKVENFSEEHEKNSYHFHKNAEDSTKKPNTETAVASEYKADEIKETNDTWNVQSGKRSESPAESCPVKGSVRTGLYEWDNDFEDNRSEDCIMNLDSDSLLEMKDEDLKNRLENINEAIEEDIIQSVLRPSNCRTYCRANKAKSSQGASNFDKLMDGTSQALAKANSESSKDGLNQAKKGGVSCGTSFRGTVGRTRDYTVLHPSCLSVCNVTIQDTMERSMDEFTTSTPADLGEAGRLRKKADIATSKTTTRFRPSNTKSKKDVKLEFFGFEDHDETGGDEGGSGSSNYKIKYFGFDDLSESEDDDDDDCQMERKTNKKRTKTTPSLSLQPPPESSDNSQDSQPSTNNAEDLPGVPESVKKPINKQGDKSKENTRKIFSGPKRVRLSSKEPNQKDDGVFKAPAPPLKVIKTVTIPTQPYQDIVTALKCRKEDKELYTVVQHVKHFNDVVEFGENQEFTDDIEYLLSGLKSTQPLNTRCLSVISLATKCAMPSFRMHLRAHGMVAMVFKTLDDSQHHQNLSLCTAALMYILSRDRLNMDLDRASLDLMIRLLELEQDASSAKLLNEKDMNKIKEKIRRLCETVHNKHLDLENITTGHLAMETLLSLTSKRAVKECVDHLSRDEDEEKLVASLWGAERCLRVLESVTVHNPENQSYLIAYKDSQLIISSAKALQHCEELIQQYNRAENSICIADSKPLPYQNVTNHVGKAVEDCMRAIIGVLLNLTNDNEWGSTKTGEQDGLIGTAMNCVLQVPKYLPQEQRFDIRVLGLGLLINLVEYSARNRHCLVNMETSCSFDSSFSSGEGDQSLRLAGQVHAVQALVQLFLERERAAQLAESKTDELIKDAPTTQHDKSGEWQETSGEIQWVSTEKTDGTEEKHKKEEDDEELDLNKGMFILSTLQHAGKHMEDCIVASYTALLLGCLCQESPINVTTVREYLPEGDFSIMTEMLKKFLSFMNLTCAVGTTGQKSISRVIEYLEHC</sequence>
<evidence type="ECO:0000256" key="13">
    <source>
        <dbReference type="ARBA" id="ARBA00023306"/>
    </source>
</evidence>
<dbReference type="InterPro" id="IPR022771">
    <property type="entry name" value="WAPL_C"/>
</dbReference>
<evidence type="ECO:0000256" key="17">
    <source>
        <dbReference type="ARBA" id="ARBA00080613"/>
    </source>
</evidence>
<dbReference type="Pfam" id="PF07814">
    <property type="entry name" value="WAPL"/>
    <property type="match status" value="1"/>
</dbReference>
<evidence type="ECO:0000256" key="18">
    <source>
        <dbReference type="SAM" id="MobiDB-lite"/>
    </source>
</evidence>
<evidence type="ECO:0000259" key="19">
    <source>
        <dbReference type="PROSITE" id="PS51271"/>
    </source>
</evidence>
<gene>
    <name evidence="20" type="ORF">U0070_013930</name>
</gene>
<evidence type="ECO:0000256" key="15">
    <source>
        <dbReference type="ARBA" id="ARBA00064348"/>
    </source>
</evidence>
<comment type="caution">
    <text evidence="20">The sequence shown here is derived from an EMBL/GenBank/DDBJ whole genome shotgun (WGS) entry which is preliminary data.</text>
</comment>
<keyword evidence="11" id="KW-0175">Coiled coil</keyword>
<evidence type="ECO:0000256" key="2">
    <source>
        <dbReference type="ARBA" id="ARBA00004286"/>
    </source>
</evidence>
<name>A0AAW0I1K0_MYOGA</name>
<feature type="compositionally biased region" description="Polar residues" evidence="18">
    <location>
        <begin position="963"/>
        <end position="974"/>
    </location>
</feature>
<keyword evidence="8" id="KW-0132">Cell division</keyword>
<evidence type="ECO:0000256" key="6">
    <source>
        <dbReference type="ARBA" id="ARBA00022490"/>
    </source>
</evidence>
<dbReference type="EMBL" id="JBBHLL010000243">
    <property type="protein sequence ID" value="KAK7808248.1"/>
    <property type="molecule type" value="Genomic_DNA"/>
</dbReference>
<keyword evidence="21" id="KW-1185">Reference proteome</keyword>
<keyword evidence="9" id="KW-0498">Mitosis</keyword>
<evidence type="ECO:0000256" key="8">
    <source>
        <dbReference type="ARBA" id="ARBA00022618"/>
    </source>
</evidence>
<accession>A0AAW0I1K0</accession>
<dbReference type="AlphaFoldDB" id="A0AAW0I1K0"/>
<evidence type="ECO:0000313" key="20">
    <source>
        <dbReference type="EMBL" id="KAK7808248.1"/>
    </source>
</evidence>
<feature type="compositionally biased region" description="Acidic residues" evidence="18">
    <location>
        <begin position="83"/>
        <end position="99"/>
    </location>
</feature>
<comment type="subunit">
    <text evidence="15">Interacts with the cohesin complex throughout the cell cycle; interacts with both chromatin-bound and soluble pools of the complex. Interacts with RAD21; the interaction is direct. Interacts with PDS5A; the interaction is direct, cohesin-dependent and competitive with CDCA5/SORORIN. Interacts (via FGF motifs) with PDS5B; the interaction is direct. Interacts with a SMC1 protein (SMC1A or SMC1B) and SMC3.</text>
</comment>
<dbReference type="InterPro" id="IPR016024">
    <property type="entry name" value="ARM-type_fold"/>
</dbReference>
<dbReference type="GO" id="GO:0051301">
    <property type="term" value="P:cell division"/>
    <property type="evidence" value="ECO:0007669"/>
    <property type="project" value="UniProtKB-KW"/>
</dbReference>
<evidence type="ECO:0000256" key="5">
    <source>
        <dbReference type="ARBA" id="ARBA00022454"/>
    </source>
</evidence>
<feature type="compositionally biased region" description="Basic and acidic residues" evidence="18">
    <location>
        <begin position="976"/>
        <end position="988"/>
    </location>
</feature>
<evidence type="ECO:0000256" key="4">
    <source>
        <dbReference type="ARBA" id="ARBA00006854"/>
    </source>
</evidence>
<organism evidence="20 21">
    <name type="scientific">Myodes glareolus</name>
    <name type="common">Bank vole</name>
    <name type="synonym">Clethrionomys glareolus</name>
    <dbReference type="NCBI Taxonomy" id="447135"/>
    <lineage>
        <taxon>Eukaryota</taxon>
        <taxon>Metazoa</taxon>
        <taxon>Chordata</taxon>
        <taxon>Craniata</taxon>
        <taxon>Vertebrata</taxon>
        <taxon>Euteleostomi</taxon>
        <taxon>Mammalia</taxon>
        <taxon>Eutheria</taxon>
        <taxon>Euarchontoglires</taxon>
        <taxon>Glires</taxon>
        <taxon>Rodentia</taxon>
        <taxon>Myomorpha</taxon>
        <taxon>Muroidea</taxon>
        <taxon>Cricetidae</taxon>
        <taxon>Arvicolinae</taxon>
        <taxon>Myodes</taxon>
    </lineage>
</organism>
<evidence type="ECO:0000256" key="3">
    <source>
        <dbReference type="ARBA" id="ARBA00004496"/>
    </source>
</evidence>
<evidence type="ECO:0000256" key="16">
    <source>
        <dbReference type="ARBA" id="ARBA00069316"/>
    </source>
</evidence>
<keyword evidence="5" id="KW-0158">Chromosome</keyword>
<feature type="region of interest" description="Disordered" evidence="18">
    <location>
        <begin position="62"/>
        <end position="141"/>
    </location>
</feature>
<evidence type="ECO:0000256" key="1">
    <source>
        <dbReference type="ARBA" id="ARBA00004123"/>
    </source>
</evidence>
<comment type="similarity">
    <text evidence="4">Belongs to the WAPL family.</text>
</comment>
<feature type="compositionally biased region" description="Basic and acidic residues" evidence="18">
    <location>
        <begin position="108"/>
        <end position="138"/>
    </location>
</feature>
<feature type="compositionally biased region" description="Basic and acidic residues" evidence="18">
    <location>
        <begin position="72"/>
        <end position="82"/>
    </location>
</feature>
<evidence type="ECO:0000256" key="12">
    <source>
        <dbReference type="ARBA" id="ARBA00023242"/>
    </source>
</evidence>
<dbReference type="FunFam" id="1.25.10.10:FF:000085">
    <property type="entry name" value="Wings apart-like protein homolog"/>
    <property type="match status" value="1"/>
</dbReference>
<protein>
    <recommendedName>
        <fullName evidence="16">Wings apart-like protein homolog</fullName>
    </recommendedName>
    <alternativeName>
        <fullName evidence="17">WAPL cohesin release factor</fullName>
    </alternativeName>
</protein>
<feature type="domain" description="WAPL" evidence="19">
    <location>
        <begin position="537"/>
        <end position="1066"/>
    </location>
</feature>
<dbReference type="GO" id="GO:0005634">
    <property type="term" value="C:nucleus"/>
    <property type="evidence" value="ECO:0007669"/>
    <property type="project" value="UniProtKB-SubCell"/>
</dbReference>
<dbReference type="Proteomes" id="UP001488838">
    <property type="component" value="Unassembled WGS sequence"/>
</dbReference>
<evidence type="ECO:0000256" key="9">
    <source>
        <dbReference type="ARBA" id="ARBA00022776"/>
    </source>
</evidence>
<keyword evidence="7" id="KW-0597">Phosphoprotein</keyword>
<reference evidence="20 21" key="1">
    <citation type="journal article" date="2023" name="bioRxiv">
        <title>Conserved and derived expression patterns and positive selection on dental genes reveal complex evolutionary context of ever-growing rodent molars.</title>
        <authorList>
            <person name="Calamari Z.T."/>
            <person name="Song A."/>
            <person name="Cohen E."/>
            <person name="Akter M."/>
            <person name="Roy R.D."/>
            <person name="Hallikas O."/>
            <person name="Christensen M.M."/>
            <person name="Li P."/>
            <person name="Marangoni P."/>
            <person name="Jernvall J."/>
            <person name="Klein O.D."/>
        </authorList>
    </citation>
    <scope>NUCLEOTIDE SEQUENCE [LARGE SCALE GENOMIC DNA]</scope>
    <source>
        <strain evidence="20">V071</strain>
    </source>
</reference>
<feature type="region of interest" description="Disordered" evidence="18">
    <location>
        <begin position="953"/>
        <end position="992"/>
    </location>
</feature>
<comment type="function">
    <text evidence="14">Regulator of sister chromatid cohesion in mitosis which negatively regulates cohesin association with chromatin. Involved in both sister chromatid cohesion during interphase and sister-chromatid resolution during early stages of mitosis. Couples DNA replication to sister chromatid cohesion. Cohesion ensures that chromosome partitioning is accurate in both meiotic and mitotic cells and plays an important role in DNA repair.</text>
</comment>
<dbReference type="PROSITE" id="PS51271">
    <property type="entry name" value="WAPL"/>
    <property type="match status" value="1"/>
</dbReference>
<feature type="compositionally biased region" description="Polar residues" evidence="18">
    <location>
        <begin position="445"/>
        <end position="457"/>
    </location>
</feature>
<feature type="region of interest" description="Disordered" evidence="18">
    <location>
        <begin position="408"/>
        <end position="509"/>
    </location>
</feature>
<feature type="compositionally biased region" description="Basic and acidic residues" evidence="18">
    <location>
        <begin position="474"/>
        <end position="483"/>
    </location>
</feature>
<keyword evidence="13" id="KW-0131">Cell cycle</keyword>
<evidence type="ECO:0000313" key="21">
    <source>
        <dbReference type="Proteomes" id="UP001488838"/>
    </source>
</evidence>
<keyword evidence="12" id="KW-0539">Nucleus</keyword>
<keyword evidence="10" id="KW-0007">Acetylation</keyword>
<evidence type="ECO:0000256" key="7">
    <source>
        <dbReference type="ARBA" id="ARBA00022553"/>
    </source>
</evidence>
<keyword evidence="6" id="KW-0963">Cytoplasm</keyword>
<comment type="subcellular location">
    <subcellularLocation>
        <location evidence="2">Chromosome</location>
    </subcellularLocation>
    <subcellularLocation>
        <location evidence="3">Cytoplasm</location>
    </subcellularLocation>
    <subcellularLocation>
        <location evidence="1">Nucleus</location>
    </subcellularLocation>
</comment>
<feature type="compositionally biased region" description="Acidic residues" evidence="18">
    <location>
        <begin position="408"/>
        <end position="418"/>
    </location>
</feature>